<comment type="caution">
    <text evidence="3">The sequence shown here is derived from an EMBL/GenBank/DDBJ whole genome shotgun (WGS) entry which is preliminary data.</text>
</comment>
<keyword evidence="3" id="KW-0675">Receptor</keyword>
<evidence type="ECO:0000256" key="1">
    <source>
        <dbReference type="ARBA" id="ARBA00006987"/>
    </source>
</evidence>
<protein>
    <submittedName>
        <fullName evidence="3">Tripartite-type tricarboxylate transporter receptor subunit TctC</fullName>
    </submittedName>
</protein>
<sequence>MPGIARRVVLAVALALPALPRRARAASPLPGPVTLILPYAAGGRIDEVIGLLAAEAARRLGQPIRVENKPGRRGVRAIAGLVAAPPDGRLIALLPAAAIRTALLENLPFDAARDTTPIIGLAGSAFGCIAKAGRFPGGWAGFLAEARERPGALSYGSAGQNSNGHLTMARLLLREGVQAVHVPFRGATHGVNALLAGDIDLMAGPAVIGEAVTAGEAVWMHVWTAQRLARWPDAPTLRELGYRLVVTAPFGIVGPPGMAGGIVATLHDAFLTALRSDAVRALMLRFDMAEDHRDSAAYAAFLAESTRMEEMLIGRLGLLP</sequence>
<dbReference type="Gene3D" id="3.40.190.10">
    <property type="entry name" value="Periplasmic binding protein-like II"/>
    <property type="match status" value="1"/>
</dbReference>
<dbReference type="EMBL" id="JACIJE010000001">
    <property type="protein sequence ID" value="MBB5688274.1"/>
    <property type="molecule type" value="Genomic_DNA"/>
</dbReference>
<feature type="signal peptide" evidence="2">
    <location>
        <begin position="1"/>
        <end position="25"/>
    </location>
</feature>
<evidence type="ECO:0000313" key="4">
    <source>
        <dbReference type="Proteomes" id="UP000562254"/>
    </source>
</evidence>
<dbReference type="InterPro" id="IPR042100">
    <property type="entry name" value="Bug_dom1"/>
</dbReference>
<dbReference type="AlphaFoldDB" id="A0A840Y333"/>
<gene>
    <name evidence="3" type="ORF">FHS88_000384</name>
</gene>
<dbReference type="RefSeq" id="WP_184480739.1">
    <property type="nucleotide sequence ID" value="NZ_JAAEDJ010000108.1"/>
</dbReference>
<keyword evidence="2" id="KW-0732">Signal</keyword>
<organism evidence="3 4">
    <name type="scientific">Neoroseomonas alkaliterrae</name>
    <dbReference type="NCBI Taxonomy" id="1452450"/>
    <lineage>
        <taxon>Bacteria</taxon>
        <taxon>Pseudomonadati</taxon>
        <taxon>Pseudomonadota</taxon>
        <taxon>Alphaproteobacteria</taxon>
        <taxon>Acetobacterales</taxon>
        <taxon>Acetobacteraceae</taxon>
        <taxon>Neoroseomonas</taxon>
    </lineage>
</organism>
<dbReference type="PANTHER" id="PTHR42928">
    <property type="entry name" value="TRICARBOXYLATE-BINDING PROTEIN"/>
    <property type="match status" value="1"/>
</dbReference>
<reference evidence="3 4" key="1">
    <citation type="submission" date="2020-08" db="EMBL/GenBank/DDBJ databases">
        <title>Genomic Encyclopedia of Type Strains, Phase IV (KMG-IV): sequencing the most valuable type-strain genomes for metagenomic binning, comparative biology and taxonomic classification.</title>
        <authorList>
            <person name="Goeker M."/>
        </authorList>
    </citation>
    <scope>NUCLEOTIDE SEQUENCE [LARGE SCALE GENOMIC DNA]</scope>
    <source>
        <strain evidence="3 4">DSM 25895</strain>
    </source>
</reference>
<dbReference type="Pfam" id="PF03401">
    <property type="entry name" value="TctC"/>
    <property type="match status" value="1"/>
</dbReference>
<dbReference type="Proteomes" id="UP000562254">
    <property type="component" value="Unassembled WGS sequence"/>
</dbReference>
<keyword evidence="4" id="KW-1185">Reference proteome</keyword>
<evidence type="ECO:0000256" key="2">
    <source>
        <dbReference type="SAM" id="SignalP"/>
    </source>
</evidence>
<comment type="similarity">
    <text evidence="1">Belongs to the UPF0065 (bug) family.</text>
</comment>
<feature type="chain" id="PRO_5032496163" evidence="2">
    <location>
        <begin position="26"/>
        <end position="320"/>
    </location>
</feature>
<dbReference type="Gene3D" id="3.40.190.150">
    <property type="entry name" value="Bordetella uptake gene, domain 1"/>
    <property type="match status" value="1"/>
</dbReference>
<name>A0A840Y333_9PROT</name>
<dbReference type="PANTHER" id="PTHR42928:SF5">
    <property type="entry name" value="BLR1237 PROTEIN"/>
    <property type="match status" value="1"/>
</dbReference>
<dbReference type="CDD" id="cd07012">
    <property type="entry name" value="PBP2_Bug_TTT"/>
    <property type="match status" value="1"/>
</dbReference>
<dbReference type="InterPro" id="IPR005064">
    <property type="entry name" value="BUG"/>
</dbReference>
<evidence type="ECO:0000313" key="3">
    <source>
        <dbReference type="EMBL" id="MBB5688274.1"/>
    </source>
</evidence>
<accession>A0A840Y333</accession>
<proteinExistence type="inferred from homology"/>